<feature type="transmembrane region" description="Helical" evidence="6">
    <location>
        <begin position="149"/>
        <end position="169"/>
    </location>
</feature>
<evidence type="ECO:0000256" key="2">
    <source>
        <dbReference type="ARBA" id="ARBA00022692"/>
    </source>
</evidence>
<feature type="transmembrane region" description="Helical" evidence="6">
    <location>
        <begin position="45"/>
        <end position="64"/>
    </location>
</feature>
<evidence type="ECO:0000256" key="6">
    <source>
        <dbReference type="SAM" id="Phobius"/>
    </source>
</evidence>
<evidence type="ECO:0000256" key="3">
    <source>
        <dbReference type="ARBA" id="ARBA00022989"/>
    </source>
</evidence>
<protein>
    <recommendedName>
        <fullName evidence="7">Methylamine utilisation protein MauE domain-containing protein</fullName>
    </recommendedName>
</protein>
<accession>Z9JUY5</accession>
<comment type="caution">
    <text evidence="8">The sequence shown here is derived from an EMBL/GenBank/DDBJ whole genome shotgun (WGS) entry which is preliminary data.</text>
</comment>
<dbReference type="Pfam" id="PF07291">
    <property type="entry name" value="MauE"/>
    <property type="match status" value="1"/>
</dbReference>
<feature type="domain" description="Methylamine utilisation protein MauE" evidence="7">
    <location>
        <begin position="3"/>
        <end position="130"/>
    </location>
</feature>
<name>Z9JUY5_9MICO</name>
<sequence>MTVLLAAQALISLTLLVSGLAKLSDRTATADAMLSLRLPARSLHPAAATALPLAEIVLALAVWIPVPGLQGVLAAATLLLMLAYLVIIARALTFGEAVTCSCFGTLGSPTVSRTTLGRNILLVVLAALALGSAASGTTAQALRAEAPSTLALLLALSLAVLLTALTLGGSRRPAPEGGTPADQATGDDPALPSDLPADAAAMDAELDYQRSSTPYGMLRMAGQEPITLKTLTRERAALLIWVQPGCGPCERVLSSVPGWLEEIGDVITIRTLFRVPPEELPASVLERAGETAAQDIDRNLMDVFRARHSPSAVLLGADGMLAGGPVRGGNDVIRFVEEIIEQLAEARETGDLPAV</sequence>
<dbReference type="GO" id="GO:0016020">
    <property type="term" value="C:membrane"/>
    <property type="evidence" value="ECO:0007669"/>
    <property type="project" value="UniProtKB-SubCell"/>
</dbReference>
<keyword evidence="3 6" id="KW-1133">Transmembrane helix</keyword>
<evidence type="ECO:0000256" key="5">
    <source>
        <dbReference type="SAM" id="MobiDB-lite"/>
    </source>
</evidence>
<dbReference type="STRING" id="396014.BF93_15340"/>
<evidence type="ECO:0000313" key="8">
    <source>
        <dbReference type="EMBL" id="EWS81557.1"/>
    </source>
</evidence>
<dbReference type="OrthoDB" id="5006039at2"/>
<proteinExistence type="predicted"/>
<dbReference type="RefSeq" id="WP_038371627.1">
    <property type="nucleotide sequence ID" value="NZ_KK069991.1"/>
</dbReference>
<evidence type="ECO:0000256" key="4">
    <source>
        <dbReference type="ARBA" id="ARBA00023136"/>
    </source>
</evidence>
<feature type="region of interest" description="Disordered" evidence="5">
    <location>
        <begin position="171"/>
        <end position="195"/>
    </location>
</feature>
<dbReference type="AlphaFoldDB" id="Z9JUY5"/>
<dbReference type="PATRIC" id="fig|396014.3.peg.1408"/>
<evidence type="ECO:0000256" key="1">
    <source>
        <dbReference type="ARBA" id="ARBA00004141"/>
    </source>
</evidence>
<dbReference type="EMBL" id="JDYK01000006">
    <property type="protein sequence ID" value="EWS81557.1"/>
    <property type="molecule type" value="Genomic_DNA"/>
</dbReference>
<comment type="subcellular location">
    <subcellularLocation>
        <location evidence="1">Membrane</location>
        <topology evidence="1">Multi-pass membrane protein</topology>
    </subcellularLocation>
</comment>
<dbReference type="HOGENOM" id="CLU_066818_0_0_11"/>
<keyword evidence="2 6" id="KW-0812">Transmembrane</keyword>
<keyword evidence="4 6" id="KW-0472">Membrane</keyword>
<gene>
    <name evidence="8" type="ORF">BF93_15340</name>
</gene>
<evidence type="ECO:0000313" key="9">
    <source>
        <dbReference type="Proteomes" id="UP000023067"/>
    </source>
</evidence>
<dbReference type="GO" id="GO:0030416">
    <property type="term" value="P:methylamine metabolic process"/>
    <property type="evidence" value="ECO:0007669"/>
    <property type="project" value="InterPro"/>
</dbReference>
<dbReference type="InterPro" id="IPR009908">
    <property type="entry name" value="Methylamine_util_MauE"/>
</dbReference>
<dbReference type="Proteomes" id="UP000023067">
    <property type="component" value="Unassembled WGS sequence"/>
</dbReference>
<organism evidence="8 9">
    <name type="scientific">Brachybacterium phenoliresistens</name>
    <dbReference type="NCBI Taxonomy" id="396014"/>
    <lineage>
        <taxon>Bacteria</taxon>
        <taxon>Bacillati</taxon>
        <taxon>Actinomycetota</taxon>
        <taxon>Actinomycetes</taxon>
        <taxon>Micrococcales</taxon>
        <taxon>Dermabacteraceae</taxon>
        <taxon>Brachybacterium</taxon>
    </lineage>
</organism>
<reference evidence="8 9" key="1">
    <citation type="submission" date="2014-02" db="EMBL/GenBank/DDBJ databases">
        <title>Genome sequence of Brachybacterium phenoliresistens strain W13A50.</title>
        <authorList>
            <person name="Wang X."/>
        </authorList>
    </citation>
    <scope>NUCLEOTIDE SEQUENCE [LARGE SCALE GENOMIC DNA]</scope>
    <source>
        <strain evidence="8 9">W13A50</strain>
    </source>
</reference>
<dbReference type="eggNOG" id="COG0526">
    <property type="taxonomic scope" value="Bacteria"/>
</dbReference>
<feature type="transmembrane region" description="Helical" evidence="6">
    <location>
        <begin position="120"/>
        <end position="142"/>
    </location>
</feature>
<keyword evidence="9" id="KW-1185">Reference proteome</keyword>
<evidence type="ECO:0000259" key="7">
    <source>
        <dbReference type="Pfam" id="PF07291"/>
    </source>
</evidence>
<feature type="transmembrane region" description="Helical" evidence="6">
    <location>
        <begin position="71"/>
        <end position="89"/>
    </location>
</feature>